<evidence type="ECO:0000256" key="1">
    <source>
        <dbReference type="PROSITE-ProRule" id="PRU00024"/>
    </source>
</evidence>
<dbReference type="InterPro" id="IPR037688">
    <property type="entry name" value="ZBBX"/>
</dbReference>
<dbReference type="GeneID" id="119723459"/>
<feature type="compositionally biased region" description="Basic and acidic residues" evidence="2">
    <location>
        <begin position="755"/>
        <end position="768"/>
    </location>
</feature>
<feature type="compositionally biased region" description="Basic residues" evidence="2">
    <location>
        <begin position="675"/>
        <end position="686"/>
    </location>
</feature>
<name>A0A913ZE39_PATMI</name>
<dbReference type="EnsemblMetazoa" id="XM_038194124.1">
    <property type="protein sequence ID" value="XP_038050052.1"/>
    <property type="gene ID" value="LOC119723459"/>
</dbReference>
<feature type="region of interest" description="Disordered" evidence="2">
    <location>
        <begin position="173"/>
        <end position="240"/>
    </location>
</feature>
<evidence type="ECO:0000313" key="5">
    <source>
        <dbReference type="Proteomes" id="UP000887568"/>
    </source>
</evidence>
<dbReference type="PROSITE" id="PS50119">
    <property type="entry name" value="ZF_BBOX"/>
    <property type="match status" value="1"/>
</dbReference>
<dbReference type="CDD" id="cd19818">
    <property type="entry name" value="Bbox1_ZBBX"/>
    <property type="match status" value="1"/>
</dbReference>
<dbReference type="PANTHER" id="PTHR28634:SF1">
    <property type="entry name" value="ZINC FINGER B-BOX DOMAIN-CONTAINING PROTEIN 1"/>
    <property type="match status" value="1"/>
</dbReference>
<dbReference type="SUPFAM" id="SSF57845">
    <property type="entry name" value="B-box zinc-binding domain"/>
    <property type="match status" value="1"/>
</dbReference>
<evidence type="ECO:0000313" key="4">
    <source>
        <dbReference type="EnsemblMetazoa" id="XP_038050052.1"/>
    </source>
</evidence>
<feature type="compositionally biased region" description="Basic and acidic residues" evidence="2">
    <location>
        <begin position="617"/>
        <end position="628"/>
    </location>
</feature>
<keyword evidence="1" id="KW-0862">Zinc</keyword>
<feature type="compositionally biased region" description="Low complexity" evidence="2">
    <location>
        <begin position="208"/>
        <end position="222"/>
    </location>
</feature>
<feature type="compositionally biased region" description="Basic and acidic residues" evidence="2">
    <location>
        <begin position="705"/>
        <end position="719"/>
    </location>
</feature>
<keyword evidence="1" id="KW-0479">Metal-binding</keyword>
<dbReference type="Pfam" id="PF22586">
    <property type="entry name" value="ANCHR-like_BBOX"/>
    <property type="match status" value="1"/>
</dbReference>
<feature type="region of interest" description="Disordered" evidence="2">
    <location>
        <begin position="651"/>
        <end position="782"/>
    </location>
</feature>
<dbReference type="GO" id="GO:0008270">
    <property type="term" value="F:zinc ion binding"/>
    <property type="evidence" value="ECO:0007669"/>
    <property type="project" value="UniProtKB-KW"/>
</dbReference>
<dbReference type="InterPro" id="IPR000315">
    <property type="entry name" value="Znf_B-box"/>
</dbReference>
<feature type="compositionally biased region" description="Basic and acidic residues" evidence="2">
    <location>
        <begin position="27"/>
        <end position="36"/>
    </location>
</feature>
<dbReference type="Gene3D" id="4.10.830.40">
    <property type="match status" value="1"/>
</dbReference>
<feature type="compositionally biased region" description="Basic and acidic residues" evidence="2">
    <location>
        <begin position="338"/>
        <end position="347"/>
    </location>
</feature>
<feature type="compositionally biased region" description="Polar residues" evidence="2">
    <location>
        <begin position="477"/>
        <end position="494"/>
    </location>
</feature>
<feature type="compositionally biased region" description="Polar residues" evidence="2">
    <location>
        <begin position="267"/>
        <end position="276"/>
    </location>
</feature>
<protein>
    <recommendedName>
        <fullName evidence="3">B box-type domain-containing protein</fullName>
    </recommendedName>
</protein>
<dbReference type="OMA" id="ADNTISW"/>
<feature type="compositionally biased region" description="Basic and acidic residues" evidence="2">
    <location>
        <begin position="48"/>
        <end position="60"/>
    </location>
</feature>
<sequence>MASLRPFNTSTKDAKSFKLRNPQLSSKDTERLDTDNYKMEARLRELKLSMRRQKEERENMNSDGSIWSSGKPGAVTTHGTDLMKKEPSKPTQSKGKARKIKVLKDTPLDLPKRAPIARSFTEASPPKFKGPACGQCEQKAVALTCMECVENYCTTCFAKFHMKGALKNHRSVPFQTNRSSSNSSSLDLSNGMTSSPNSSIEGLPPRPSSASRRTTTSTDTASEQVKTVSIKLKDPSEMEGGAFLQGTFSEEESAQSFAQALAEWRSGKQNGPTEASQKQEVKKESIASGTTTEEPPPIEIKFQQDTSITYADKLLIKKHRRTELSPLPSPRLSSDGEEEKRSPRQGKETLTNGHVDNLSDDENELQEEHQRYVGIFSKSISPSEPRLASALSIVEVTEAQPNEAMAMEVESVYSVQEVDDSKSQGLDQSARGDRIHTSSNRYSPEMPQETQNTQSKSLTSPGKPKTPGPLPAKEKQQQGPKSGNKPTKTVSTPIRGTPDAKHPKQQRSTPQRLDASSRLASAHSTAAKPEKIPSKPKSKSASGTIQRKPLTKSSESRDVHESITPIASDDASGRVSGLTSTPSGELMTASHLVRQTQHHYKAGLGDFFLAGLGNEEGEPKNEVDDNRESTPVNRLPDCSYKGALSAWRPDSSLANPALQQSLKPFSPSPPPKSGRQAHRSAAKSRLVKSINQDNSDTGVRGQSAKVKEERSSAKPRPDADNTISWMLSEELSKRGKGWNNNNNERKGDGAPGAEQAKEPDRSSSRIEVDGDDMTVYDNVGRDDTEMADQETLEQLTWELASHSGGVTADGRLTSMSLPDPDDDHNDDIYRDNSFSQDTELGILEDDGMGSGLSTPFDFVTGESISPEDKKEDADFLEMQRYTAEVQALI</sequence>
<feature type="region of interest" description="Disordered" evidence="2">
    <location>
        <begin position="804"/>
        <end position="827"/>
    </location>
</feature>
<feature type="region of interest" description="Disordered" evidence="2">
    <location>
        <begin position="267"/>
        <end position="304"/>
    </location>
</feature>
<accession>A0A913ZE39</accession>
<reference evidence="4" key="1">
    <citation type="submission" date="2022-11" db="UniProtKB">
        <authorList>
            <consortium name="EnsemblMetazoa"/>
        </authorList>
    </citation>
    <scope>IDENTIFICATION</scope>
</reference>
<organism evidence="4 5">
    <name type="scientific">Patiria miniata</name>
    <name type="common">Bat star</name>
    <name type="synonym">Asterina miniata</name>
    <dbReference type="NCBI Taxonomy" id="46514"/>
    <lineage>
        <taxon>Eukaryota</taxon>
        <taxon>Metazoa</taxon>
        <taxon>Echinodermata</taxon>
        <taxon>Eleutherozoa</taxon>
        <taxon>Asterozoa</taxon>
        <taxon>Asteroidea</taxon>
        <taxon>Valvatacea</taxon>
        <taxon>Valvatida</taxon>
        <taxon>Asterinidae</taxon>
        <taxon>Patiria</taxon>
    </lineage>
</organism>
<feature type="region of interest" description="Disordered" evidence="2">
    <location>
        <begin position="414"/>
        <end position="590"/>
    </location>
</feature>
<feature type="compositionally biased region" description="Low complexity" evidence="2">
    <location>
        <begin position="324"/>
        <end position="333"/>
    </location>
</feature>
<feature type="region of interest" description="Disordered" evidence="2">
    <location>
        <begin position="319"/>
        <end position="370"/>
    </location>
</feature>
<feature type="region of interest" description="Disordered" evidence="2">
    <location>
        <begin position="48"/>
        <end position="98"/>
    </location>
</feature>
<evidence type="ECO:0000256" key="2">
    <source>
        <dbReference type="SAM" id="MobiDB-lite"/>
    </source>
</evidence>
<feature type="compositionally biased region" description="Low complexity" evidence="2">
    <location>
        <begin position="179"/>
        <end position="190"/>
    </location>
</feature>
<dbReference type="PANTHER" id="PTHR28634">
    <property type="entry name" value="ZINC FINGER B-BOX DOMAIN-CONTAINING PROTEIN 1"/>
    <property type="match status" value="1"/>
</dbReference>
<keyword evidence="1" id="KW-0863">Zinc-finger</keyword>
<feature type="domain" description="B box-type" evidence="3">
    <location>
        <begin position="133"/>
        <end position="174"/>
    </location>
</feature>
<dbReference type="RefSeq" id="XP_038050052.1">
    <property type="nucleotide sequence ID" value="XM_038194124.1"/>
</dbReference>
<dbReference type="Proteomes" id="UP000887568">
    <property type="component" value="Unplaced"/>
</dbReference>
<proteinExistence type="predicted"/>
<dbReference type="AlphaFoldDB" id="A0A913ZE39"/>
<feature type="region of interest" description="Disordered" evidence="2">
    <location>
        <begin position="1"/>
        <end position="36"/>
    </location>
</feature>
<feature type="compositionally biased region" description="Polar residues" evidence="2">
    <location>
        <begin position="437"/>
        <end position="460"/>
    </location>
</feature>
<evidence type="ECO:0000259" key="3">
    <source>
        <dbReference type="PROSITE" id="PS50119"/>
    </source>
</evidence>
<feature type="compositionally biased region" description="Polar residues" evidence="2">
    <location>
        <begin position="1"/>
        <end position="11"/>
    </location>
</feature>
<feature type="region of interest" description="Disordered" evidence="2">
    <location>
        <begin position="610"/>
        <end position="639"/>
    </location>
</feature>
<dbReference type="OrthoDB" id="6226111at2759"/>
<feature type="region of interest" description="Disordered" evidence="2">
    <location>
        <begin position="843"/>
        <end position="870"/>
    </location>
</feature>
<keyword evidence="5" id="KW-1185">Reference proteome</keyword>
<feature type="compositionally biased region" description="Polar residues" evidence="2">
    <location>
        <begin position="191"/>
        <end position="200"/>
    </location>
</feature>